<evidence type="ECO:0000259" key="2">
    <source>
        <dbReference type="SMART" id="SM00858"/>
    </source>
</evidence>
<feature type="region of interest" description="Disordered" evidence="1">
    <location>
        <begin position="303"/>
        <end position="361"/>
    </location>
</feature>
<gene>
    <name evidence="3" type="ORF">Pla100_04930</name>
</gene>
<accession>A0A5C6AWW8</accession>
<evidence type="ECO:0000256" key="1">
    <source>
        <dbReference type="SAM" id="MobiDB-lite"/>
    </source>
</evidence>
<dbReference type="InterPro" id="IPR031571">
    <property type="entry name" value="RcpC_dom"/>
</dbReference>
<feature type="domain" description="SAF" evidence="2">
    <location>
        <begin position="39"/>
        <end position="101"/>
    </location>
</feature>
<dbReference type="Proteomes" id="UP000316213">
    <property type="component" value="Unassembled WGS sequence"/>
</dbReference>
<proteinExistence type="predicted"/>
<dbReference type="SMART" id="SM00858">
    <property type="entry name" value="SAF"/>
    <property type="match status" value="1"/>
</dbReference>
<dbReference type="InterPro" id="IPR013974">
    <property type="entry name" value="SAF"/>
</dbReference>
<dbReference type="Pfam" id="PF08666">
    <property type="entry name" value="SAF"/>
    <property type="match status" value="1"/>
</dbReference>
<comment type="caution">
    <text evidence="3">The sequence shown here is derived from an EMBL/GenBank/DDBJ whole genome shotgun (WGS) entry which is preliminary data.</text>
</comment>
<dbReference type="RefSeq" id="WP_146576058.1">
    <property type="nucleotide sequence ID" value="NZ_SJPM01000001.1"/>
</dbReference>
<protein>
    <submittedName>
        <fullName evidence="3">SAF domain protein</fullName>
    </submittedName>
</protein>
<evidence type="ECO:0000313" key="4">
    <source>
        <dbReference type="Proteomes" id="UP000316213"/>
    </source>
</evidence>
<dbReference type="AlphaFoldDB" id="A0A5C6AWW8"/>
<dbReference type="InterPro" id="IPR017592">
    <property type="entry name" value="Pilus_assmbl_Flp-typ_CpaB"/>
</dbReference>
<dbReference type="OrthoDB" id="281109at2"/>
<organism evidence="3 4">
    <name type="scientific">Neorhodopirellula pilleata</name>
    <dbReference type="NCBI Taxonomy" id="2714738"/>
    <lineage>
        <taxon>Bacteria</taxon>
        <taxon>Pseudomonadati</taxon>
        <taxon>Planctomycetota</taxon>
        <taxon>Planctomycetia</taxon>
        <taxon>Pirellulales</taxon>
        <taxon>Pirellulaceae</taxon>
        <taxon>Neorhodopirellula</taxon>
    </lineage>
</organism>
<feature type="compositionally biased region" description="Basic and acidic residues" evidence="1">
    <location>
        <begin position="346"/>
        <end position="355"/>
    </location>
</feature>
<dbReference type="EMBL" id="SJPM01000001">
    <property type="protein sequence ID" value="TWU03566.1"/>
    <property type="molecule type" value="Genomic_DNA"/>
</dbReference>
<dbReference type="NCBIfam" id="TIGR03177">
    <property type="entry name" value="pilus_cpaB"/>
    <property type="match status" value="1"/>
</dbReference>
<name>A0A5C6AWW8_9BACT</name>
<dbReference type="Pfam" id="PF16976">
    <property type="entry name" value="RcpC"/>
    <property type="match status" value="1"/>
</dbReference>
<keyword evidence="4" id="KW-1185">Reference proteome</keyword>
<evidence type="ECO:0000313" key="3">
    <source>
        <dbReference type="EMBL" id="TWU03566.1"/>
    </source>
</evidence>
<sequence length="361" mass="39361">MKNKSVPLLMAIVCGTIAAIGLSQWMQAQSSTEAGVATVEIFVTAKTIDIAEEITPDKIRLEQWPADRVPKGTSGQLKDIEGKFARQRFYEGEPIMPVKLMDDSNGSSQTIPRGYSVVSMRADPESSVATLVRPGDRVDVVAYFTKSELIPETMAKTVLTGVRVFAVDGRTDRETEEDKTKAARSISLLIHKNDTPAWTYASELGKIRLTLGNPTDIIDAVSENDGNGAGQEFLQWLADHQAAQAIRQAESKTPITTVVKQEPVAVKEKKNGFKMLKLSGGVLTEYWIEEGKQVPVILNESGKGGVQEQDADSRVDSNNAGGPKAPHDYSYLNGSESPFYQPPRSAEGEPRRVGEESPPQE</sequence>
<dbReference type="CDD" id="cd11614">
    <property type="entry name" value="SAF_CpaB_FlgA_like"/>
    <property type="match status" value="1"/>
</dbReference>
<reference evidence="3 4" key="1">
    <citation type="submission" date="2019-02" db="EMBL/GenBank/DDBJ databases">
        <title>Deep-cultivation of Planctomycetes and their phenomic and genomic characterization uncovers novel biology.</title>
        <authorList>
            <person name="Wiegand S."/>
            <person name="Jogler M."/>
            <person name="Boedeker C."/>
            <person name="Pinto D."/>
            <person name="Vollmers J."/>
            <person name="Rivas-Marin E."/>
            <person name="Kohn T."/>
            <person name="Peeters S.H."/>
            <person name="Heuer A."/>
            <person name="Rast P."/>
            <person name="Oberbeckmann S."/>
            <person name="Bunk B."/>
            <person name="Jeske O."/>
            <person name="Meyerdierks A."/>
            <person name="Storesund J.E."/>
            <person name="Kallscheuer N."/>
            <person name="Luecker S."/>
            <person name="Lage O.M."/>
            <person name="Pohl T."/>
            <person name="Merkel B.J."/>
            <person name="Hornburger P."/>
            <person name="Mueller R.-W."/>
            <person name="Bruemmer F."/>
            <person name="Labrenz M."/>
            <person name="Spormann A.M."/>
            <person name="Op Den Camp H."/>
            <person name="Overmann J."/>
            <person name="Amann R."/>
            <person name="Jetten M.S.M."/>
            <person name="Mascher T."/>
            <person name="Medema M.H."/>
            <person name="Devos D.P."/>
            <person name="Kaster A.-K."/>
            <person name="Ovreas L."/>
            <person name="Rohde M."/>
            <person name="Galperin M.Y."/>
            <person name="Jogler C."/>
        </authorList>
    </citation>
    <scope>NUCLEOTIDE SEQUENCE [LARGE SCALE GENOMIC DNA]</scope>
    <source>
        <strain evidence="3 4">Pla100</strain>
    </source>
</reference>